<dbReference type="AlphaFoldDB" id="A0A0N4ZPB3"/>
<dbReference type="STRING" id="131310.A0A0N4ZPB3"/>
<proteinExistence type="inferred from homology"/>
<keyword evidence="2" id="KW-0413">Isomerase</keyword>
<evidence type="ECO:0000313" key="5">
    <source>
        <dbReference type="WBParaSite" id="PTRK_0001037400.1"/>
    </source>
</evidence>
<name>A0A0N4ZPB3_PARTI</name>
<reference evidence="5" key="1">
    <citation type="submission" date="2017-02" db="UniProtKB">
        <authorList>
            <consortium name="WormBaseParasite"/>
        </authorList>
    </citation>
    <scope>IDENTIFICATION</scope>
</reference>
<comment type="similarity">
    <text evidence="1">Belongs to the PhzF family.</text>
</comment>
<feature type="active site" evidence="3">
    <location>
        <position position="52"/>
    </location>
</feature>
<dbReference type="SUPFAM" id="SSF54506">
    <property type="entry name" value="Diaminopimelate epimerase-like"/>
    <property type="match status" value="1"/>
</dbReference>
<sequence>MTGCEKNIVPIYIVDAFTNKKFAGNQAAVFIYDMKLHDSCYKKIAAEFNLSETAYPVPLNDKTFKDADRFTLKWFTPKIEVNLCGHATLATSHVIFNELKNINKKITFETLSGDLEVERGEENESYVMNFPIFNIKKVSSPNWKNVEPNYGEIIDSPPELYLLIKTVIGELSIRNVGYAEEAKKLIVELDGSITKDQLLSISPNFSSMLAIHPNGDFVKGFIVTVKPNDSDKQGFVDKDGKKYDYASRYFAPWVGINEDPATGSSQCALAPYYKARLGINGPFYAFQCYPNRGAQFKIRFTENNRLMLTGYAKTIVTGTMAC</sequence>
<dbReference type="GO" id="GO:0005737">
    <property type="term" value="C:cytoplasm"/>
    <property type="evidence" value="ECO:0007669"/>
    <property type="project" value="TreeGrafter"/>
</dbReference>
<protein>
    <submittedName>
        <fullName evidence="5">Phenazine biosynthesis-like domain-containing protein 1</fullName>
    </submittedName>
</protein>
<dbReference type="WBParaSite" id="PTRK_0001037400.1">
    <property type="protein sequence ID" value="PTRK_0001037400.1"/>
    <property type="gene ID" value="PTRK_0001037400"/>
</dbReference>
<evidence type="ECO:0000313" key="4">
    <source>
        <dbReference type="Proteomes" id="UP000038045"/>
    </source>
</evidence>
<dbReference type="Gene3D" id="3.10.310.10">
    <property type="entry name" value="Diaminopimelate Epimerase, Chain A, domain 1"/>
    <property type="match status" value="2"/>
</dbReference>
<dbReference type="PANTHER" id="PTHR13774:SF17">
    <property type="entry name" value="PHENAZINE BIOSYNTHESIS-LIKE DOMAIN-CONTAINING PROTEIN"/>
    <property type="match status" value="1"/>
</dbReference>
<dbReference type="GO" id="GO:0016853">
    <property type="term" value="F:isomerase activity"/>
    <property type="evidence" value="ECO:0007669"/>
    <property type="project" value="UniProtKB-KW"/>
</dbReference>
<organism evidence="4 5">
    <name type="scientific">Parastrongyloides trichosuri</name>
    <name type="common">Possum-specific nematode worm</name>
    <dbReference type="NCBI Taxonomy" id="131310"/>
    <lineage>
        <taxon>Eukaryota</taxon>
        <taxon>Metazoa</taxon>
        <taxon>Ecdysozoa</taxon>
        <taxon>Nematoda</taxon>
        <taxon>Chromadorea</taxon>
        <taxon>Rhabditida</taxon>
        <taxon>Tylenchina</taxon>
        <taxon>Panagrolaimomorpha</taxon>
        <taxon>Strongyloidoidea</taxon>
        <taxon>Strongyloididae</taxon>
        <taxon>Parastrongyloides</taxon>
    </lineage>
</organism>
<dbReference type="PIRSF" id="PIRSF016184">
    <property type="entry name" value="PhzC_PhzF"/>
    <property type="match status" value="1"/>
</dbReference>
<dbReference type="PANTHER" id="PTHR13774">
    <property type="entry name" value="PHENAZINE BIOSYNTHESIS PROTEIN"/>
    <property type="match status" value="1"/>
</dbReference>
<keyword evidence="4" id="KW-1185">Reference proteome</keyword>
<dbReference type="InterPro" id="IPR003719">
    <property type="entry name" value="Phenazine_PhzF-like"/>
</dbReference>
<evidence type="ECO:0000256" key="3">
    <source>
        <dbReference type="PIRSR" id="PIRSR016184-1"/>
    </source>
</evidence>
<dbReference type="NCBIfam" id="TIGR00654">
    <property type="entry name" value="PhzF_family"/>
    <property type="match status" value="1"/>
</dbReference>
<evidence type="ECO:0000256" key="2">
    <source>
        <dbReference type="ARBA" id="ARBA00023235"/>
    </source>
</evidence>
<dbReference type="Pfam" id="PF02567">
    <property type="entry name" value="PhzC-PhzF"/>
    <property type="match status" value="1"/>
</dbReference>
<evidence type="ECO:0000256" key="1">
    <source>
        <dbReference type="ARBA" id="ARBA00008270"/>
    </source>
</evidence>
<dbReference type="Proteomes" id="UP000038045">
    <property type="component" value="Unplaced"/>
</dbReference>
<accession>A0A0N4ZPB3</accession>